<dbReference type="EMBL" id="VIIS01000039">
    <property type="protein sequence ID" value="KAF0314234.1"/>
    <property type="molecule type" value="Genomic_DNA"/>
</dbReference>
<dbReference type="AlphaFoldDB" id="A0A6A4XDW8"/>
<evidence type="ECO:0000256" key="1">
    <source>
        <dbReference type="SAM" id="MobiDB-lite"/>
    </source>
</evidence>
<feature type="compositionally biased region" description="Basic and acidic residues" evidence="1">
    <location>
        <begin position="29"/>
        <end position="38"/>
    </location>
</feature>
<reference evidence="2 3" key="1">
    <citation type="submission" date="2019-07" db="EMBL/GenBank/DDBJ databases">
        <title>Draft genome assembly of a fouling barnacle, Amphibalanus amphitrite (Darwin, 1854): The first reference genome for Thecostraca.</title>
        <authorList>
            <person name="Kim W."/>
        </authorList>
    </citation>
    <scope>NUCLEOTIDE SEQUENCE [LARGE SCALE GENOMIC DNA]</scope>
    <source>
        <strain evidence="2">SNU_AA5</strain>
        <tissue evidence="2">Soma without cirri and trophi</tissue>
    </source>
</reference>
<feature type="region of interest" description="Disordered" evidence="1">
    <location>
        <begin position="1"/>
        <end position="46"/>
    </location>
</feature>
<dbReference type="OrthoDB" id="190835at2759"/>
<organism evidence="2 3">
    <name type="scientific">Amphibalanus amphitrite</name>
    <name type="common">Striped barnacle</name>
    <name type="synonym">Balanus amphitrite</name>
    <dbReference type="NCBI Taxonomy" id="1232801"/>
    <lineage>
        <taxon>Eukaryota</taxon>
        <taxon>Metazoa</taxon>
        <taxon>Ecdysozoa</taxon>
        <taxon>Arthropoda</taxon>
        <taxon>Crustacea</taxon>
        <taxon>Multicrustacea</taxon>
        <taxon>Cirripedia</taxon>
        <taxon>Thoracica</taxon>
        <taxon>Thoracicalcarea</taxon>
        <taxon>Balanomorpha</taxon>
        <taxon>Balanoidea</taxon>
        <taxon>Balanidae</taxon>
        <taxon>Amphibalaninae</taxon>
        <taxon>Amphibalanus</taxon>
    </lineage>
</organism>
<keyword evidence="3" id="KW-1185">Reference proteome</keyword>
<proteinExistence type="predicted"/>
<feature type="compositionally biased region" description="Pro residues" evidence="1">
    <location>
        <begin position="1"/>
        <end position="12"/>
    </location>
</feature>
<sequence>MSSYKPAPPPPSRVHTTTPEAPFQAAPTRRTESGEPRRPFRQPPRSVVVARWGDDVQLDCRVESSNLIRNKEHGDVVIGKFRDVSAKPRTDDVKRLALLNWAIEYCRFADFTLIATHEFVNPVLLKTFIKDLTRTNRQCTTSRTAAER</sequence>
<comment type="caution">
    <text evidence="2">The sequence shown here is derived from an EMBL/GenBank/DDBJ whole genome shotgun (WGS) entry which is preliminary data.</text>
</comment>
<evidence type="ECO:0000313" key="2">
    <source>
        <dbReference type="EMBL" id="KAF0314234.1"/>
    </source>
</evidence>
<evidence type="ECO:0000313" key="3">
    <source>
        <dbReference type="Proteomes" id="UP000440578"/>
    </source>
</evidence>
<name>A0A6A4XDW8_AMPAM</name>
<accession>A0A6A4XDW8</accession>
<dbReference type="Proteomes" id="UP000440578">
    <property type="component" value="Unassembled WGS sequence"/>
</dbReference>
<protein>
    <submittedName>
        <fullName evidence="2">Uncharacterized protein</fullName>
    </submittedName>
</protein>
<gene>
    <name evidence="2" type="ORF">FJT64_015338</name>
</gene>